<name>A0ABT7DW58_9NEIS</name>
<feature type="transmembrane region" description="Helical" evidence="7">
    <location>
        <begin position="128"/>
        <end position="147"/>
    </location>
</feature>
<feature type="domain" description="Fatty acid hydroxylase" evidence="8">
    <location>
        <begin position="84"/>
        <end position="217"/>
    </location>
</feature>
<keyword evidence="3 7" id="KW-1133">Transmembrane helix</keyword>
<evidence type="ECO:0000256" key="2">
    <source>
        <dbReference type="ARBA" id="ARBA00022692"/>
    </source>
</evidence>
<evidence type="ECO:0000259" key="8">
    <source>
        <dbReference type="Pfam" id="PF04116"/>
    </source>
</evidence>
<dbReference type="EC" id="1.-.-.-" evidence="9"/>
<dbReference type="PANTHER" id="PTHR21624">
    <property type="entry name" value="STEROL DESATURASE-RELATED PROTEIN"/>
    <property type="match status" value="1"/>
</dbReference>
<evidence type="ECO:0000256" key="7">
    <source>
        <dbReference type="SAM" id="Phobius"/>
    </source>
</evidence>
<keyword evidence="5" id="KW-0443">Lipid metabolism</keyword>
<keyword evidence="2 7" id="KW-0812">Transmembrane</keyword>
<feature type="transmembrane region" description="Helical" evidence="7">
    <location>
        <begin position="6"/>
        <end position="28"/>
    </location>
</feature>
<evidence type="ECO:0000256" key="5">
    <source>
        <dbReference type="ARBA" id="ARBA00023098"/>
    </source>
</evidence>
<sequence length="298" mass="34602">MDQHNPLFFIVFPVLLLLAAAEAVYLISVRRHRYDWSGSFASFGVAIGHHGVALLTIGLTTWTFGWVWQHRLLTLPLDRWWSFPLVFLLVEFFYYWAHRISHESRWFWASHAVHHTPQRLYLSGAYRLAWTGSIAGGAVFFLPVVWLGVSPKAVLLALTLNLLYQFWLHTELIPRLGWFDRIFNSPSNHRVHHAINPRYLDSNYGGVLIVFDHLFGTYVAERDDDPCRYGLVTQLNSHNPLRIVFHEWQALCRDVWHSRSLRQMGFHLFGAPGWSADGSRRTSAQIRSEAGFLPGRRR</sequence>
<dbReference type="RefSeq" id="WP_284100600.1">
    <property type="nucleotide sequence ID" value="NZ_JARRAF010000008.1"/>
</dbReference>
<evidence type="ECO:0000256" key="1">
    <source>
        <dbReference type="ARBA" id="ARBA00004127"/>
    </source>
</evidence>
<evidence type="ECO:0000256" key="6">
    <source>
        <dbReference type="ARBA" id="ARBA00023136"/>
    </source>
</evidence>
<dbReference type="Proteomes" id="UP001172778">
    <property type="component" value="Unassembled WGS sequence"/>
</dbReference>
<comment type="subcellular location">
    <subcellularLocation>
        <location evidence="1">Endomembrane system</location>
        <topology evidence="1">Multi-pass membrane protein</topology>
    </subcellularLocation>
</comment>
<dbReference type="PANTHER" id="PTHR21624:SF1">
    <property type="entry name" value="ALKYLGLYCEROL MONOOXYGENASE"/>
    <property type="match status" value="1"/>
</dbReference>
<evidence type="ECO:0000256" key="3">
    <source>
        <dbReference type="ARBA" id="ARBA00022989"/>
    </source>
</evidence>
<dbReference type="EMBL" id="JARRAF010000008">
    <property type="protein sequence ID" value="MDK2124293.1"/>
    <property type="molecule type" value="Genomic_DNA"/>
</dbReference>
<comment type="caution">
    <text evidence="9">The sequence shown here is derived from an EMBL/GenBank/DDBJ whole genome shotgun (WGS) entry which is preliminary data.</text>
</comment>
<reference evidence="9" key="1">
    <citation type="submission" date="2023-03" db="EMBL/GenBank/DDBJ databases">
        <title>Chitinimonas shenzhenensis gen. nov., sp. nov., a novel member of family Burkholderiaceae isolated from activated sludge collected in Shen Zhen, China.</title>
        <authorList>
            <person name="Wang X."/>
        </authorList>
    </citation>
    <scope>NUCLEOTIDE SEQUENCE</scope>
    <source>
        <strain evidence="9">DQS-5</strain>
    </source>
</reference>
<dbReference type="InterPro" id="IPR051689">
    <property type="entry name" value="Sterol_desaturase/TMEM195"/>
</dbReference>
<organism evidence="9 10">
    <name type="scientific">Parachitinimonas caeni</name>
    <dbReference type="NCBI Taxonomy" id="3031301"/>
    <lineage>
        <taxon>Bacteria</taxon>
        <taxon>Pseudomonadati</taxon>
        <taxon>Pseudomonadota</taxon>
        <taxon>Betaproteobacteria</taxon>
        <taxon>Neisseriales</taxon>
        <taxon>Chitinibacteraceae</taxon>
        <taxon>Parachitinimonas</taxon>
    </lineage>
</organism>
<proteinExistence type="predicted"/>
<keyword evidence="10" id="KW-1185">Reference proteome</keyword>
<dbReference type="Pfam" id="PF04116">
    <property type="entry name" value="FA_hydroxylase"/>
    <property type="match status" value="1"/>
</dbReference>
<feature type="transmembrane region" description="Helical" evidence="7">
    <location>
        <begin position="40"/>
        <end position="68"/>
    </location>
</feature>
<protein>
    <submittedName>
        <fullName evidence="9">Sterol desaturase family protein</fullName>
        <ecNumber evidence="9">1.-.-.-</ecNumber>
    </submittedName>
</protein>
<feature type="transmembrane region" description="Helical" evidence="7">
    <location>
        <begin position="80"/>
        <end position="97"/>
    </location>
</feature>
<gene>
    <name evidence="9" type="ORF">PZA18_09550</name>
</gene>
<evidence type="ECO:0000256" key="4">
    <source>
        <dbReference type="ARBA" id="ARBA00023002"/>
    </source>
</evidence>
<keyword evidence="4 9" id="KW-0560">Oxidoreductase</keyword>
<keyword evidence="6 7" id="KW-0472">Membrane</keyword>
<evidence type="ECO:0000313" key="10">
    <source>
        <dbReference type="Proteomes" id="UP001172778"/>
    </source>
</evidence>
<accession>A0ABT7DW58</accession>
<dbReference type="InterPro" id="IPR006694">
    <property type="entry name" value="Fatty_acid_hydroxylase"/>
</dbReference>
<evidence type="ECO:0000313" key="9">
    <source>
        <dbReference type="EMBL" id="MDK2124293.1"/>
    </source>
</evidence>
<dbReference type="GO" id="GO:0016491">
    <property type="term" value="F:oxidoreductase activity"/>
    <property type="evidence" value="ECO:0007669"/>
    <property type="project" value="UniProtKB-KW"/>
</dbReference>